<dbReference type="InterPro" id="IPR011047">
    <property type="entry name" value="Quinoprotein_ADH-like_sf"/>
</dbReference>
<dbReference type="Pfam" id="PF00156">
    <property type="entry name" value="Pribosyltran"/>
    <property type="match status" value="1"/>
</dbReference>
<dbReference type="Proteomes" id="UP001629288">
    <property type="component" value="Unassembled WGS sequence"/>
</dbReference>
<feature type="domain" description="Pyrrolo-quinoline quinone repeat" evidence="2">
    <location>
        <begin position="354"/>
        <end position="521"/>
    </location>
</feature>
<dbReference type="PANTHER" id="PTHR34512">
    <property type="entry name" value="CELL SURFACE PROTEIN"/>
    <property type="match status" value="1"/>
</dbReference>
<dbReference type="SUPFAM" id="SSF53271">
    <property type="entry name" value="PRTase-like"/>
    <property type="match status" value="1"/>
</dbReference>
<gene>
    <name evidence="3" type="ORF">PQR00_08580</name>
</gene>
<dbReference type="SUPFAM" id="SSF50998">
    <property type="entry name" value="Quinoprotein alcohol dehydrogenase-like"/>
    <property type="match status" value="1"/>
</dbReference>
<dbReference type="InterPro" id="IPR015943">
    <property type="entry name" value="WD40/YVTN_repeat-like_dom_sf"/>
</dbReference>
<dbReference type="InterPro" id="IPR000836">
    <property type="entry name" value="PRTase_dom"/>
</dbReference>
<evidence type="ECO:0000259" key="2">
    <source>
        <dbReference type="Pfam" id="PF13360"/>
    </source>
</evidence>
<dbReference type="Gene3D" id="2.130.10.10">
    <property type="entry name" value="YVTN repeat-like/Quinoprotein amine dehydrogenase"/>
    <property type="match status" value="2"/>
</dbReference>
<proteinExistence type="predicted"/>
<dbReference type="SMART" id="SM00564">
    <property type="entry name" value="PQQ"/>
    <property type="match status" value="5"/>
</dbReference>
<sequence>MQLDVDRARVRAAILRHSIKFSESYAKDGRLLDWCIDLRELLYRPSHLKLVAKLLWDRIRHLHPHFIGGMTLSAEQLTCGLLSEALADGRELAGFSVRRMAKTYGRRRRIEGVQPGAGSRVVVVDDLLDRGQTVADVLSALQPFKATVVGVAAVVDFCNPSFSTKASDSIPRNSLFNLGDLGLRGAPATSARPLFRFGPLNAGDYTAPHSTPLIDKTGIVAASDTGYVIAIDLSGHEVWRLRTGNHVRGVRSILLNFEDSIFFCGYDGFAHRVARATGEILWTTPLGDFVGASPTIDVADGVAFVAVNYRTRRSDVLAIDLASGHVIWRRTGIAESYARPGICDPDLVIFAGNDGIVQGLSRSDGEIRWKTRLPAQVKGWIVADGASCFLGCFDGCLYALDGRSGQPLWHKKLAEWLLVHPVAIRGHVIVSSASHLCSLSQADGTINWVAPCGGRVTGVGVDPTGDMCVGAGEHGDIFCFDSASGRRRWEYRIKGQFRVTPAVSADLCAVPGFDGSLYVFALPGTASSES</sequence>
<dbReference type="CDD" id="cd06223">
    <property type="entry name" value="PRTases_typeI"/>
    <property type="match status" value="1"/>
</dbReference>
<dbReference type="EMBL" id="JAQQDH010000002">
    <property type="protein sequence ID" value="MFM0443643.1"/>
    <property type="molecule type" value="Genomic_DNA"/>
</dbReference>
<dbReference type="Gene3D" id="3.40.50.2020">
    <property type="match status" value="1"/>
</dbReference>
<evidence type="ECO:0000313" key="3">
    <source>
        <dbReference type="EMBL" id="MFM0443643.1"/>
    </source>
</evidence>
<dbReference type="PANTHER" id="PTHR34512:SF30">
    <property type="entry name" value="OUTER MEMBRANE PROTEIN ASSEMBLY FACTOR BAMB"/>
    <property type="match status" value="1"/>
</dbReference>
<name>A0ABW9BXN9_9BURK</name>
<dbReference type="Pfam" id="PF13360">
    <property type="entry name" value="PQQ_2"/>
    <property type="match status" value="1"/>
</dbReference>
<accession>A0ABW9BXN9</accession>
<dbReference type="InterPro" id="IPR018391">
    <property type="entry name" value="PQQ_b-propeller_rpt"/>
</dbReference>
<organism evidence="3 4">
    <name type="scientific">Paraburkholderia strydomiana</name>
    <dbReference type="NCBI Taxonomy" id="1245417"/>
    <lineage>
        <taxon>Bacteria</taxon>
        <taxon>Pseudomonadati</taxon>
        <taxon>Pseudomonadota</taxon>
        <taxon>Betaproteobacteria</taxon>
        <taxon>Burkholderiales</taxon>
        <taxon>Burkholderiaceae</taxon>
        <taxon>Paraburkholderia</taxon>
    </lineage>
</organism>
<feature type="domain" description="Phosphoribosyltransferase" evidence="1">
    <location>
        <begin position="117"/>
        <end position="156"/>
    </location>
</feature>
<dbReference type="RefSeq" id="WP_408128262.1">
    <property type="nucleotide sequence ID" value="NZ_JAQQDH010000002.1"/>
</dbReference>
<dbReference type="InterPro" id="IPR002372">
    <property type="entry name" value="PQQ_rpt_dom"/>
</dbReference>
<keyword evidence="4" id="KW-1185">Reference proteome</keyword>
<reference evidence="3 4" key="1">
    <citation type="journal article" date="2024" name="Chem. Sci.">
        <title>Discovery of megapolipeptins by genome mining of a Burkholderiales bacteria collection.</title>
        <authorList>
            <person name="Paulo B.S."/>
            <person name="Recchia M.J.J."/>
            <person name="Lee S."/>
            <person name="Fergusson C.H."/>
            <person name="Romanowski S.B."/>
            <person name="Hernandez A."/>
            <person name="Krull N."/>
            <person name="Liu D.Y."/>
            <person name="Cavanagh H."/>
            <person name="Bos A."/>
            <person name="Gray C.A."/>
            <person name="Murphy B.T."/>
            <person name="Linington R.G."/>
            <person name="Eustaquio A.S."/>
        </authorList>
    </citation>
    <scope>NUCLEOTIDE SEQUENCE [LARGE SCALE GENOMIC DNA]</scope>
    <source>
        <strain evidence="3 4">RL17-379-BIB-C</strain>
    </source>
</reference>
<dbReference type="InterPro" id="IPR029057">
    <property type="entry name" value="PRTase-like"/>
</dbReference>
<comment type="caution">
    <text evidence="3">The sequence shown here is derived from an EMBL/GenBank/DDBJ whole genome shotgun (WGS) entry which is preliminary data.</text>
</comment>
<evidence type="ECO:0000259" key="1">
    <source>
        <dbReference type="Pfam" id="PF00156"/>
    </source>
</evidence>
<evidence type="ECO:0000313" key="4">
    <source>
        <dbReference type="Proteomes" id="UP001629288"/>
    </source>
</evidence>
<protein>
    <submittedName>
        <fullName evidence="3">PQQ-binding-like beta-propeller repeat protein</fullName>
    </submittedName>
</protein>